<evidence type="ECO:0000256" key="4">
    <source>
        <dbReference type="SAM" id="MobiDB-lite"/>
    </source>
</evidence>
<evidence type="ECO:0000256" key="3">
    <source>
        <dbReference type="PROSITE-ProRule" id="PRU00317"/>
    </source>
</evidence>
<dbReference type="GO" id="GO:0003723">
    <property type="term" value="F:RNA binding"/>
    <property type="evidence" value="ECO:0007669"/>
    <property type="project" value="InterPro"/>
</dbReference>
<evidence type="ECO:0000313" key="7">
    <source>
        <dbReference type="Proteomes" id="UP001417504"/>
    </source>
</evidence>
<feature type="compositionally biased region" description="Basic and acidic residues" evidence="4">
    <location>
        <begin position="114"/>
        <end position="131"/>
    </location>
</feature>
<feature type="region of interest" description="Disordered" evidence="4">
    <location>
        <begin position="664"/>
        <end position="685"/>
    </location>
</feature>
<dbReference type="InterPro" id="IPR040000">
    <property type="entry name" value="NOP9"/>
</dbReference>
<feature type="repeat" description="Pumilio" evidence="3">
    <location>
        <begin position="573"/>
        <end position="608"/>
    </location>
</feature>
<dbReference type="SUPFAM" id="SSF48371">
    <property type="entry name" value="ARM repeat"/>
    <property type="match status" value="1"/>
</dbReference>
<protein>
    <submittedName>
        <fullName evidence="6">Uncharacterized protein</fullName>
    </submittedName>
</protein>
<evidence type="ECO:0000256" key="5">
    <source>
        <dbReference type="SAM" id="SignalP"/>
    </source>
</evidence>
<accession>A0AAP0KIQ0</accession>
<comment type="caution">
    <text evidence="6">The sequence shown here is derived from an EMBL/GenBank/DDBJ whole genome shotgun (WGS) entry which is preliminary data.</text>
</comment>
<dbReference type="GO" id="GO:0000056">
    <property type="term" value="P:ribosomal small subunit export from nucleus"/>
    <property type="evidence" value="ECO:0007669"/>
    <property type="project" value="TreeGrafter"/>
</dbReference>
<dbReference type="GO" id="GO:0005730">
    <property type="term" value="C:nucleolus"/>
    <property type="evidence" value="ECO:0007669"/>
    <property type="project" value="TreeGrafter"/>
</dbReference>
<dbReference type="AlphaFoldDB" id="A0AAP0KIQ0"/>
<name>A0AAP0KIQ0_9MAGN</name>
<dbReference type="GO" id="GO:0030688">
    <property type="term" value="C:preribosome, small subunit precursor"/>
    <property type="evidence" value="ECO:0007669"/>
    <property type="project" value="TreeGrafter"/>
</dbReference>
<evidence type="ECO:0000256" key="2">
    <source>
        <dbReference type="ARBA" id="ARBA00022845"/>
    </source>
</evidence>
<feature type="region of interest" description="Disordered" evidence="4">
    <location>
        <begin position="67"/>
        <end position="140"/>
    </location>
</feature>
<evidence type="ECO:0000313" key="6">
    <source>
        <dbReference type="EMBL" id="KAK9153268.1"/>
    </source>
</evidence>
<organism evidence="6 7">
    <name type="scientific">Stephania japonica</name>
    <dbReference type="NCBI Taxonomy" id="461633"/>
    <lineage>
        <taxon>Eukaryota</taxon>
        <taxon>Viridiplantae</taxon>
        <taxon>Streptophyta</taxon>
        <taxon>Embryophyta</taxon>
        <taxon>Tracheophyta</taxon>
        <taxon>Spermatophyta</taxon>
        <taxon>Magnoliopsida</taxon>
        <taxon>Ranunculales</taxon>
        <taxon>Menispermaceae</taxon>
        <taxon>Menispermoideae</taxon>
        <taxon>Cissampelideae</taxon>
        <taxon>Stephania</taxon>
    </lineage>
</organism>
<dbReference type="PANTHER" id="PTHR13102:SF0">
    <property type="entry name" value="NUCLEOLAR PROTEIN 9"/>
    <property type="match status" value="1"/>
</dbReference>
<dbReference type="Pfam" id="PF22493">
    <property type="entry name" value="PUF_NOP9"/>
    <property type="match status" value="2"/>
</dbReference>
<feature type="compositionally biased region" description="Basic residues" evidence="4">
    <location>
        <begin position="95"/>
        <end position="113"/>
    </location>
</feature>
<dbReference type="GO" id="GO:0000472">
    <property type="term" value="P:endonucleolytic cleavage to generate mature 5'-end of SSU-rRNA from (SSU-rRNA, 5.8S rRNA, LSU-rRNA)"/>
    <property type="evidence" value="ECO:0007669"/>
    <property type="project" value="TreeGrafter"/>
</dbReference>
<dbReference type="PANTHER" id="PTHR13102">
    <property type="entry name" value="NUCLEOLAR PROTEIN 9"/>
    <property type="match status" value="1"/>
</dbReference>
<keyword evidence="1" id="KW-0677">Repeat</keyword>
<feature type="chain" id="PRO_5042891934" evidence="5">
    <location>
        <begin position="19"/>
        <end position="685"/>
    </location>
</feature>
<evidence type="ECO:0000256" key="1">
    <source>
        <dbReference type="ARBA" id="ARBA00022737"/>
    </source>
</evidence>
<dbReference type="GO" id="GO:0030686">
    <property type="term" value="C:90S preribosome"/>
    <property type="evidence" value="ECO:0007669"/>
    <property type="project" value="TreeGrafter"/>
</dbReference>
<gene>
    <name evidence="6" type="ORF">Sjap_000748</name>
</gene>
<dbReference type="InterPro" id="IPR001313">
    <property type="entry name" value="Pumilio_RNA-bd_rpt"/>
</dbReference>
<dbReference type="GO" id="GO:0000480">
    <property type="term" value="P:endonucleolytic cleavage in 5'-ETS of tricistronic rRNA transcript (SSU-rRNA, 5.8S rRNA, LSU-rRNA)"/>
    <property type="evidence" value="ECO:0007669"/>
    <property type="project" value="TreeGrafter"/>
</dbReference>
<feature type="signal peptide" evidence="5">
    <location>
        <begin position="1"/>
        <end position="18"/>
    </location>
</feature>
<dbReference type="EMBL" id="JBBNAE010000001">
    <property type="protein sequence ID" value="KAK9153268.1"/>
    <property type="molecule type" value="Genomic_DNA"/>
</dbReference>
<dbReference type="InterPro" id="IPR011989">
    <property type="entry name" value="ARM-like"/>
</dbReference>
<dbReference type="GO" id="GO:0000447">
    <property type="term" value="P:endonucleolytic cleavage in ITS1 to separate SSU-rRNA from 5.8S rRNA and LSU-rRNA from tricistronic rRNA transcript (SSU-rRNA, 5.8S rRNA, LSU-rRNA)"/>
    <property type="evidence" value="ECO:0007669"/>
    <property type="project" value="TreeGrafter"/>
</dbReference>
<keyword evidence="7" id="KW-1185">Reference proteome</keyword>
<dbReference type="Proteomes" id="UP001417504">
    <property type="component" value="Unassembled WGS sequence"/>
</dbReference>
<dbReference type="Gene3D" id="1.25.10.10">
    <property type="entry name" value="Leucine-rich Repeat Variant"/>
    <property type="match status" value="2"/>
</dbReference>
<dbReference type="InterPro" id="IPR016024">
    <property type="entry name" value="ARM-type_fold"/>
</dbReference>
<feature type="compositionally biased region" description="Basic and acidic residues" evidence="4">
    <location>
        <begin position="666"/>
        <end position="678"/>
    </location>
</feature>
<reference evidence="6 7" key="1">
    <citation type="submission" date="2024-01" db="EMBL/GenBank/DDBJ databases">
        <title>Genome assemblies of Stephania.</title>
        <authorList>
            <person name="Yang L."/>
        </authorList>
    </citation>
    <scope>NUCLEOTIDE SEQUENCE [LARGE SCALE GENOMIC DNA]</scope>
    <source>
        <strain evidence="6">QJT</strain>
        <tissue evidence="6">Leaf</tissue>
    </source>
</reference>
<proteinExistence type="predicted"/>
<sequence>MLSELSIFLYVLTGWSETATGGGAVGRTAAPEVDLHRVIRIIKTLGKTLRVPLQVGQCMTMACFGSKAMQSRRPGTDNSMENPQMGGEESGSRRDGKKKNRNRRAAKEHHRSRGSFDKKGRKEESSLRNRDSSIQQKSVIRKQVDPETTKYFTEIANLLEGTEMDLEERSAICGNALEETMGKESEVATDYILSHTLQNLLEGCNVDCLCGFLQRCVDNFPYIAMDRSGSHVVETALKSLSLHANEGFAFVEETFTKICQVVVANALDLMCSCYGSHVLRSLLCVCKGVPMDAFEEFHTTKKSATLVRRLSTNASQSSGNISQVQTGFPELLKFLIVEMLKNVEHSLAILRVNQYGSLVLQTALRVLVGEDQELMHIIRVLIGFHGENAEDQNLKATVAQDMVKLLDDNAYSHLMEMDLIWAELGGKFKELLEISRSGVVASILAASQRLQCHEQKCCQALSAAVRSTTESPNCIVPRILFFESYFICEDKSSWRWPKGDKMNILGCLMLQTVFNYPSLSTIFPLFSFGSWKHDLSYLVKAFISATNAGGARVIESFLFSGISAKQKYKLIAKLQGHFGELAMHPSGSFLVEKCFSSSNTPLKETIAAELSAVRSEISKTKQGPCLLRKLEIEEFAAKPEQWKSRQTKKQDVYKEFLDVFGPGQKRFREGAEQPDDKRKNIKRKK</sequence>
<keyword evidence="5" id="KW-0732">Signal</keyword>
<dbReference type="PROSITE" id="PS50302">
    <property type="entry name" value="PUM"/>
    <property type="match status" value="1"/>
</dbReference>
<keyword evidence="2" id="KW-0810">Translation regulation</keyword>
<dbReference type="GO" id="GO:0006417">
    <property type="term" value="P:regulation of translation"/>
    <property type="evidence" value="ECO:0007669"/>
    <property type="project" value="UniProtKB-KW"/>
</dbReference>